<reference evidence="3 4" key="1">
    <citation type="submission" date="2016-01" db="EMBL/GenBank/DDBJ databases">
        <title>The new phylogeny of the genus Mycobacterium.</title>
        <authorList>
            <person name="Tarcisio F."/>
            <person name="Conor M."/>
            <person name="Antonella G."/>
            <person name="Elisabetta G."/>
            <person name="Giulia F.S."/>
            <person name="Sara T."/>
            <person name="Anna F."/>
            <person name="Clotilde B."/>
            <person name="Roberto B."/>
            <person name="Veronica D.S."/>
            <person name="Fabio R."/>
            <person name="Monica P."/>
            <person name="Olivier J."/>
            <person name="Enrico T."/>
            <person name="Nicola S."/>
        </authorList>
    </citation>
    <scope>NUCLEOTIDE SEQUENCE [LARGE SCALE GENOMIC DNA]</scope>
    <source>
        <strain evidence="3 4">DSM 44164</strain>
    </source>
</reference>
<evidence type="ECO:0000259" key="2">
    <source>
        <dbReference type="Pfam" id="PF20434"/>
    </source>
</evidence>
<dbReference type="InterPro" id="IPR049492">
    <property type="entry name" value="BD-FAE-like_dom"/>
</dbReference>
<evidence type="ECO:0000256" key="1">
    <source>
        <dbReference type="ARBA" id="ARBA00022801"/>
    </source>
</evidence>
<dbReference type="Proteomes" id="UP000193108">
    <property type="component" value="Unassembled WGS sequence"/>
</dbReference>
<dbReference type="AlphaFoldDB" id="A0A1X1Z6Y7"/>
<protein>
    <submittedName>
        <fullName evidence="3">Esterase</fullName>
    </submittedName>
</protein>
<evidence type="ECO:0000313" key="4">
    <source>
        <dbReference type="Proteomes" id="UP000193108"/>
    </source>
</evidence>
<keyword evidence="1" id="KW-0378">Hydrolase</keyword>
<proteinExistence type="predicted"/>
<name>A0A1X1Z6Y7_MYCNO</name>
<dbReference type="InterPro" id="IPR029058">
    <property type="entry name" value="AB_hydrolase_fold"/>
</dbReference>
<dbReference type="PANTHER" id="PTHR48081:SF33">
    <property type="entry name" value="KYNURENINE FORMAMIDASE"/>
    <property type="match status" value="1"/>
</dbReference>
<comment type="caution">
    <text evidence="3">The sequence shown here is derived from an EMBL/GenBank/DDBJ whole genome shotgun (WGS) entry which is preliminary data.</text>
</comment>
<organism evidence="3 4">
    <name type="scientific">Mycolicibacter nonchromogenicus</name>
    <name type="common">Mycobacterium nonchromogenicum</name>
    <dbReference type="NCBI Taxonomy" id="1782"/>
    <lineage>
        <taxon>Bacteria</taxon>
        <taxon>Bacillati</taxon>
        <taxon>Actinomycetota</taxon>
        <taxon>Actinomycetes</taxon>
        <taxon>Mycobacteriales</taxon>
        <taxon>Mycobacteriaceae</taxon>
        <taxon>Mycolicibacter</taxon>
    </lineage>
</organism>
<dbReference type="SUPFAM" id="SSF53474">
    <property type="entry name" value="alpha/beta-Hydrolases"/>
    <property type="match status" value="1"/>
</dbReference>
<feature type="domain" description="BD-FAE-like" evidence="2">
    <location>
        <begin position="173"/>
        <end position="367"/>
    </location>
</feature>
<gene>
    <name evidence="3" type="ORF">AWC18_14835</name>
</gene>
<dbReference type="GO" id="GO:0016787">
    <property type="term" value="F:hydrolase activity"/>
    <property type="evidence" value="ECO:0007669"/>
    <property type="project" value="UniProtKB-KW"/>
</dbReference>
<dbReference type="Pfam" id="PF20434">
    <property type="entry name" value="BD-FAE"/>
    <property type="match status" value="1"/>
</dbReference>
<sequence length="421" mass="46224">MRSAMRRLLAVLGSLAGLANTINGYRPLAKRGYPSLYAFAFGLFASELPLELIAGQSAALAAISRRLSPRARRVSWLLSALSWLGLAGLNYAGRTSNRPLTTALDAELGAGRRTESRDLWKRPGPNEEIAKAPRGVRMMRVWKDYATDSDIPYGEYGGRNTLDVWRHRDLPRDGRAPVLLQIPGGAWMVGSKRGQAHPLMAHLVERGWVCVSINYRLSPRSTWPDHIVDVKRALAWTKAHIAEYGGDPDWVAVTGGSAGGHLCALTALTANDPRFQPGFADADTSVRAAIPFYGIYDFTGETGLHPLLTPALGAYIFKQSRRRFPETYRDASPMTYIAPDAPPFFVLHGTNDSLVPVEQGREFADRLRKVSTNPVVYAELPLAQHAFDIFGSPRAAHTAVAVEHFLAEIYARQTTQAISGH</sequence>
<dbReference type="InterPro" id="IPR050300">
    <property type="entry name" value="GDXG_lipolytic_enzyme"/>
</dbReference>
<accession>A0A1X1Z6Y7</accession>
<keyword evidence="4" id="KW-1185">Reference proteome</keyword>
<dbReference type="PANTHER" id="PTHR48081">
    <property type="entry name" value="AB HYDROLASE SUPERFAMILY PROTEIN C4A8.06C"/>
    <property type="match status" value="1"/>
</dbReference>
<dbReference type="STRING" id="1782.AWC18_14835"/>
<evidence type="ECO:0000313" key="3">
    <source>
        <dbReference type="EMBL" id="ORW19167.1"/>
    </source>
</evidence>
<dbReference type="EMBL" id="LQPI01000053">
    <property type="protein sequence ID" value="ORW19167.1"/>
    <property type="molecule type" value="Genomic_DNA"/>
</dbReference>
<dbReference type="Gene3D" id="3.40.50.1820">
    <property type="entry name" value="alpha/beta hydrolase"/>
    <property type="match status" value="1"/>
</dbReference>